<dbReference type="AlphaFoldDB" id="A0A327Z4J4"/>
<reference evidence="1 2" key="1">
    <citation type="submission" date="2018-06" db="EMBL/GenBank/DDBJ databases">
        <title>Genomic Encyclopedia of Type Strains, Phase III (KMG-III): the genomes of soil and plant-associated and newly described type strains.</title>
        <authorList>
            <person name="Whitman W."/>
        </authorList>
    </citation>
    <scope>NUCLEOTIDE SEQUENCE [LARGE SCALE GENOMIC DNA]</scope>
    <source>
        <strain evidence="1 2">CGMCC 4.7090</strain>
    </source>
</reference>
<name>A0A327Z4J4_9ACTN</name>
<dbReference type="EMBL" id="QLMJ01000016">
    <property type="protein sequence ID" value="RAK30499.1"/>
    <property type="molecule type" value="Genomic_DNA"/>
</dbReference>
<gene>
    <name evidence="1" type="ORF">B0I29_116158</name>
</gene>
<evidence type="ECO:0000313" key="1">
    <source>
        <dbReference type="EMBL" id="RAK30499.1"/>
    </source>
</evidence>
<comment type="caution">
    <text evidence="1">The sequence shown here is derived from an EMBL/GenBank/DDBJ whole genome shotgun (WGS) entry which is preliminary data.</text>
</comment>
<protein>
    <submittedName>
        <fullName evidence="1">Uncharacterized protein</fullName>
    </submittedName>
</protein>
<accession>A0A327Z4J4</accession>
<organism evidence="1 2">
    <name type="scientific">Actinoplanes lutulentus</name>
    <dbReference type="NCBI Taxonomy" id="1287878"/>
    <lineage>
        <taxon>Bacteria</taxon>
        <taxon>Bacillati</taxon>
        <taxon>Actinomycetota</taxon>
        <taxon>Actinomycetes</taxon>
        <taxon>Micromonosporales</taxon>
        <taxon>Micromonosporaceae</taxon>
        <taxon>Actinoplanes</taxon>
    </lineage>
</organism>
<proteinExistence type="predicted"/>
<evidence type="ECO:0000313" key="2">
    <source>
        <dbReference type="Proteomes" id="UP000249341"/>
    </source>
</evidence>
<sequence length="54" mass="6216">MRQSKTFITAEAFGQCAGFLIGHWPPNTIQKFSGMPDSHLQNIIRLEILRWKNS</sequence>
<keyword evidence="2" id="KW-1185">Reference proteome</keyword>
<dbReference type="Proteomes" id="UP000249341">
    <property type="component" value="Unassembled WGS sequence"/>
</dbReference>